<gene>
    <name evidence="4" type="ORF">JOC58_001434</name>
</gene>
<dbReference type="PANTHER" id="PTHR30487">
    <property type="entry name" value="TYPE 4 PREPILIN-LIKE PROTEINS LEADER PEPTIDE-PROCESSING ENZYME"/>
    <property type="match status" value="1"/>
</dbReference>
<dbReference type="Proteomes" id="UP001185028">
    <property type="component" value="Unassembled WGS sequence"/>
</dbReference>
<keyword evidence="2" id="KW-1133">Transmembrane helix</keyword>
<organism evidence="4 5">
    <name type="scientific">Paenibacillus hunanensis</name>
    <dbReference type="NCBI Taxonomy" id="539262"/>
    <lineage>
        <taxon>Bacteria</taxon>
        <taxon>Bacillati</taxon>
        <taxon>Bacillota</taxon>
        <taxon>Bacilli</taxon>
        <taxon>Bacillales</taxon>
        <taxon>Paenibacillaceae</taxon>
        <taxon>Paenibacillus</taxon>
    </lineage>
</organism>
<dbReference type="InterPro" id="IPR050882">
    <property type="entry name" value="Prepilin_peptidase/N-MTase"/>
</dbReference>
<feature type="domain" description="Prepilin type IV endopeptidase peptidase" evidence="3">
    <location>
        <begin position="10"/>
        <end position="109"/>
    </location>
</feature>
<reference evidence="4 5" key="1">
    <citation type="submission" date="2023-07" db="EMBL/GenBank/DDBJ databases">
        <title>Genomic Encyclopedia of Type Strains, Phase IV (KMG-IV): sequencing the most valuable type-strain genomes for metagenomic binning, comparative biology and taxonomic classification.</title>
        <authorList>
            <person name="Goeker M."/>
        </authorList>
    </citation>
    <scope>NUCLEOTIDE SEQUENCE [LARGE SCALE GENOMIC DNA]</scope>
    <source>
        <strain evidence="4 5">DSM 22170</strain>
    </source>
</reference>
<dbReference type="Pfam" id="PF01478">
    <property type="entry name" value="Peptidase_A24"/>
    <property type="match status" value="1"/>
</dbReference>
<accession>A0ABU1IXX1</accession>
<keyword evidence="2" id="KW-0812">Transmembrane</keyword>
<keyword evidence="4" id="KW-0378">Hydrolase</keyword>
<comment type="caution">
    <text evidence="4">The sequence shown here is derived from an EMBL/GenBank/DDBJ whole genome shotgun (WGS) entry which is preliminary data.</text>
</comment>
<evidence type="ECO:0000256" key="1">
    <source>
        <dbReference type="ARBA" id="ARBA00005801"/>
    </source>
</evidence>
<protein>
    <submittedName>
        <fullName evidence="4">Prepilin peptidase CpaA</fullName>
        <ecNumber evidence="4">3.4.23.43</ecNumber>
    </submittedName>
</protein>
<dbReference type="EC" id="3.4.23.43" evidence="4"/>
<feature type="transmembrane region" description="Helical" evidence="2">
    <location>
        <begin position="81"/>
        <end position="114"/>
    </location>
</feature>
<dbReference type="PANTHER" id="PTHR30487:SF0">
    <property type="entry name" value="PREPILIN LEADER PEPTIDASE_N-METHYLTRANSFERASE-RELATED"/>
    <property type="match status" value="1"/>
</dbReference>
<evidence type="ECO:0000259" key="3">
    <source>
        <dbReference type="Pfam" id="PF01478"/>
    </source>
</evidence>
<name>A0ABU1IXX1_9BACL</name>
<keyword evidence="5" id="KW-1185">Reference proteome</keyword>
<feature type="transmembrane region" description="Helical" evidence="2">
    <location>
        <begin position="149"/>
        <end position="168"/>
    </location>
</feature>
<evidence type="ECO:0000256" key="2">
    <source>
        <dbReference type="SAM" id="Phobius"/>
    </source>
</evidence>
<keyword evidence="2" id="KW-0472">Membrane</keyword>
<feature type="transmembrane region" description="Helical" evidence="2">
    <location>
        <begin position="49"/>
        <end position="69"/>
    </location>
</feature>
<comment type="similarity">
    <text evidence="1">Belongs to the peptidase A24 family.</text>
</comment>
<evidence type="ECO:0000313" key="5">
    <source>
        <dbReference type="Proteomes" id="UP001185028"/>
    </source>
</evidence>
<dbReference type="GO" id="GO:0004190">
    <property type="term" value="F:aspartic-type endopeptidase activity"/>
    <property type="evidence" value="ECO:0007669"/>
    <property type="project" value="UniProtKB-EC"/>
</dbReference>
<evidence type="ECO:0000313" key="4">
    <source>
        <dbReference type="EMBL" id="MDR6243547.1"/>
    </source>
</evidence>
<sequence length="169" mass="19143">METIFIGSGVFILWACWTDIRARKIPNLLNLIFALTGIIYHTVDAGWEGAWFASKGMLLGFGIMLLLYIMRAVGAGDVKLFAGIGAWFGLAMTAQVMMYSILFAGLIGIVIMIWRRETIVRMRTVLWRITGALLWKQPIRPNQAEHQQYLTFPFMTAVLPGVIFCYLYV</sequence>
<proteinExistence type="inferred from homology"/>
<dbReference type="InterPro" id="IPR000045">
    <property type="entry name" value="Prepilin_IV_endopep_pep"/>
</dbReference>
<dbReference type="Gene3D" id="1.20.120.1220">
    <property type="match status" value="1"/>
</dbReference>
<dbReference type="EMBL" id="JAVDQH010000004">
    <property type="protein sequence ID" value="MDR6243547.1"/>
    <property type="molecule type" value="Genomic_DNA"/>
</dbReference>
<dbReference type="RefSeq" id="WP_188773725.1">
    <property type="nucleotide sequence ID" value="NZ_BMMB01000001.1"/>
</dbReference>